<evidence type="ECO:0000256" key="13">
    <source>
        <dbReference type="ARBA" id="ARBA00072720"/>
    </source>
</evidence>
<protein>
    <recommendedName>
        <fullName evidence="13">Ras-related protein RSR1</fullName>
        <ecNumber evidence="3">3.6.5.2</ecNumber>
    </recommendedName>
</protein>
<comment type="similarity">
    <text evidence="2">Belongs to the small GTPase superfamily. Ras family.</text>
</comment>
<keyword evidence="15" id="KW-1185">Reference proteome</keyword>
<evidence type="ECO:0000256" key="3">
    <source>
        <dbReference type="ARBA" id="ARBA00011984"/>
    </source>
</evidence>
<reference evidence="14" key="1">
    <citation type="submission" date="2014-12" db="EMBL/GenBank/DDBJ databases">
        <title>Genome Sequence of Valsa Canker Pathogens Uncovers a Specific Adaption of Colonization on Woody Bark.</title>
        <authorList>
            <person name="Yin Z."/>
            <person name="Liu H."/>
            <person name="Gao X."/>
            <person name="Li Z."/>
            <person name="Song N."/>
            <person name="Ke X."/>
            <person name="Dai Q."/>
            <person name="Wu Y."/>
            <person name="Sun Y."/>
            <person name="Xu J.-R."/>
            <person name="Kang Z.K."/>
            <person name="Wang L."/>
            <person name="Huang L."/>
        </authorList>
    </citation>
    <scope>NUCLEOTIDE SEQUENCE [LARGE SCALE GENOMIC DNA]</scope>
    <source>
        <strain evidence="14">03-8</strain>
    </source>
</reference>
<comment type="subcellular location">
    <subcellularLocation>
        <location evidence="1">Cell membrane</location>
        <topology evidence="1">Lipid-anchor</topology>
        <orientation evidence="1">Cytoplasmic side</orientation>
    </subcellularLocation>
</comment>
<dbReference type="InterPro" id="IPR027417">
    <property type="entry name" value="P-loop_NTPase"/>
</dbReference>
<evidence type="ECO:0000256" key="6">
    <source>
        <dbReference type="ARBA" id="ARBA00022741"/>
    </source>
</evidence>
<dbReference type="GO" id="GO:2000114">
    <property type="term" value="P:regulation of establishment of cell polarity"/>
    <property type="evidence" value="ECO:0007669"/>
    <property type="project" value="UniProtKB-ARBA"/>
</dbReference>
<dbReference type="PRINTS" id="PR00449">
    <property type="entry name" value="RASTRNSFRMNG"/>
</dbReference>
<keyword evidence="6" id="KW-0547">Nucleotide-binding</keyword>
<dbReference type="Pfam" id="PF00071">
    <property type="entry name" value="Ras"/>
    <property type="match status" value="1"/>
</dbReference>
<dbReference type="EMBL" id="CM003107">
    <property type="protein sequence ID" value="KUI73465.1"/>
    <property type="molecule type" value="Genomic_DNA"/>
</dbReference>
<evidence type="ECO:0000256" key="12">
    <source>
        <dbReference type="ARBA" id="ARBA00048098"/>
    </source>
</evidence>
<evidence type="ECO:0000256" key="9">
    <source>
        <dbReference type="ARBA" id="ARBA00023136"/>
    </source>
</evidence>
<dbReference type="EC" id="3.6.5.2" evidence="3"/>
<dbReference type="SMART" id="SM00174">
    <property type="entry name" value="RHO"/>
    <property type="match status" value="1"/>
</dbReference>
<evidence type="ECO:0000256" key="11">
    <source>
        <dbReference type="ARBA" id="ARBA00023289"/>
    </source>
</evidence>
<evidence type="ECO:0000256" key="10">
    <source>
        <dbReference type="ARBA" id="ARBA00023288"/>
    </source>
</evidence>
<keyword evidence="10" id="KW-0449">Lipoprotein</keyword>
<dbReference type="InterPro" id="IPR020849">
    <property type="entry name" value="Small_GTPase_Ras-type"/>
</dbReference>
<comment type="catalytic activity">
    <reaction evidence="12">
        <text>GTP + H2O = GDP + phosphate + H(+)</text>
        <dbReference type="Rhea" id="RHEA:19669"/>
        <dbReference type="ChEBI" id="CHEBI:15377"/>
        <dbReference type="ChEBI" id="CHEBI:15378"/>
        <dbReference type="ChEBI" id="CHEBI:37565"/>
        <dbReference type="ChEBI" id="CHEBI:43474"/>
        <dbReference type="ChEBI" id="CHEBI:58189"/>
        <dbReference type="EC" id="3.6.5.2"/>
    </reaction>
</comment>
<evidence type="ECO:0000256" key="5">
    <source>
        <dbReference type="ARBA" id="ARBA00022481"/>
    </source>
</evidence>
<dbReference type="SMART" id="SM00173">
    <property type="entry name" value="RAS"/>
    <property type="match status" value="1"/>
</dbReference>
<keyword evidence="9" id="KW-0472">Membrane</keyword>
<dbReference type="Proteomes" id="UP000078559">
    <property type="component" value="Chromosome 10"/>
</dbReference>
<dbReference type="OrthoDB" id="5976022at2759"/>
<dbReference type="PROSITE" id="PS51419">
    <property type="entry name" value="RAB"/>
    <property type="match status" value="1"/>
</dbReference>
<dbReference type="FunFam" id="3.40.50.300:FF:000631">
    <property type="entry name" value="Ras small monomeric GTPase"/>
    <property type="match status" value="1"/>
</dbReference>
<dbReference type="SUPFAM" id="SSF52540">
    <property type="entry name" value="P-loop containing nucleoside triphosphate hydrolases"/>
    <property type="match status" value="1"/>
</dbReference>
<dbReference type="AlphaFoldDB" id="A0A194WBG4"/>
<keyword evidence="5" id="KW-0488">Methylation</keyword>
<dbReference type="PANTHER" id="PTHR24070">
    <property type="entry name" value="RAS, DI-RAS, AND RHEB FAMILY MEMBERS OF SMALL GTPASE SUPERFAMILY"/>
    <property type="match status" value="1"/>
</dbReference>
<evidence type="ECO:0000256" key="7">
    <source>
        <dbReference type="ARBA" id="ARBA00022801"/>
    </source>
</evidence>
<dbReference type="SMART" id="SM00176">
    <property type="entry name" value="RAN"/>
    <property type="match status" value="1"/>
</dbReference>
<proteinExistence type="inferred from homology"/>
<dbReference type="PROSITE" id="PS51420">
    <property type="entry name" value="RHO"/>
    <property type="match status" value="1"/>
</dbReference>
<keyword evidence="11" id="KW-0636">Prenylation</keyword>
<keyword evidence="8" id="KW-0342">GTP-binding</keyword>
<evidence type="ECO:0000256" key="1">
    <source>
        <dbReference type="ARBA" id="ARBA00004342"/>
    </source>
</evidence>
<dbReference type="NCBIfam" id="TIGR00231">
    <property type="entry name" value="small_GTP"/>
    <property type="match status" value="1"/>
</dbReference>
<dbReference type="SMR" id="A0A194WBG4"/>
<dbReference type="GO" id="GO:0005525">
    <property type="term" value="F:GTP binding"/>
    <property type="evidence" value="ECO:0007669"/>
    <property type="project" value="UniProtKB-KW"/>
</dbReference>
<evidence type="ECO:0000313" key="15">
    <source>
        <dbReference type="Proteomes" id="UP000078559"/>
    </source>
</evidence>
<dbReference type="InterPro" id="IPR001806">
    <property type="entry name" value="Small_GTPase"/>
</dbReference>
<evidence type="ECO:0000256" key="4">
    <source>
        <dbReference type="ARBA" id="ARBA00022475"/>
    </source>
</evidence>
<evidence type="ECO:0000256" key="2">
    <source>
        <dbReference type="ARBA" id="ARBA00008344"/>
    </source>
</evidence>
<dbReference type="GO" id="GO:0005886">
    <property type="term" value="C:plasma membrane"/>
    <property type="evidence" value="ECO:0007669"/>
    <property type="project" value="UniProtKB-SubCell"/>
</dbReference>
<accession>A0A194WBG4</accession>
<organism evidence="14 15">
    <name type="scientific">Cytospora mali</name>
    <name type="common">Apple Valsa canker fungus</name>
    <name type="synonym">Valsa mali</name>
    <dbReference type="NCBI Taxonomy" id="578113"/>
    <lineage>
        <taxon>Eukaryota</taxon>
        <taxon>Fungi</taxon>
        <taxon>Dikarya</taxon>
        <taxon>Ascomycota</taxon>
        <taxon>Pezizomycotina</taxon>
        <taxon>Sordariomycetes</taxon>
        <taxon>Sordariomycetidae</taxon>
        <taxon>Diaporthales</taxon>
        <taxon>Cytosporaceae</taxon>
        <taxon>Cytospora</taxon>
    </lineage>
</organism>
<name>A0A194WBG4_CYTMA</name>
<evidence type="ECO:0000256" key="8">
    <source>
        <dbReference type="ARBA" id="ARBA00023134"/>
    </source>
</evidence>
<dbReference type="Gene3D" id="3.40.50.300">
    <property type="entry name" value="P-loop containing nucleotide triphosphate hydrolases"/>
    <property type="match status" value="1"/>
</dbReference>
<keyword evidence="7" id="KW-0378">Hydrolase</keyword>
<dbReference type="PROSITE" id="PS51421">
    <property type="entry name" value="RAS"/>
    <property type="match status" value="1"/>
</dbReference>
<dbReference type="InterPro" id="IPR005225">
    <property type="entry name" value="Small_GTP-bd"/>
</dbReference>
<sequence length="215" mass="25085">MMPHSKYQAFREFQVVVLGAGGVGKSCLTAQFVHNEWIESYDPTIEDSYQKQLSVDGRQVVLEILDTAGTEQFTSMRDVYMRNGQGFLLVFSISSRSSLNELYGLREEILRIKDREQVPIVIIGNKADLEDQREVPRPKAFAVSQEWGAPYYEASARTRTNVDEVFTDICRQMLRVDDALEAMDEETYETRFKYDDRSRRRRRRKRKDHPKCVIL</sequence>
<dbReference type="GO" id="GO:0003925">
    <property type="term" value="F:G protein activity"/>
    <property type="evidence" value="ECO:0007669"/>
    <property type="project" value="UniProtKB-EC"/>
</dbReference>
<evidence type="ECO:0000313" key="14">
    <source>
        <dbReference type="EMBL" id="KUI73465.1"/>
    </source>
</evidence>
<dbReference type="GO" id="GO:0007165">
    <property type="term" value="P:signal transduction"/>
    <property type="evidence" value="ECO:0007669"/>
    <property type="project" value="InterPro"/>
</dbReference>
<keyword evidence="4" id="KW-1003">Cell membrane</keyword>
<gene>
    <name evidence="14" type="ORF">VM1G_08850</name>
</gene>
<dbReference type="SMART" id="SM00175">
    <property type="entry name" value="RAB"/>
    <property type="match status" value="1"/>
</dbReference>